<feature type="compositionally biased region" description="Basic and acidic residues" evidence="6">
    <location>
        <begin position="199"/>
        <end position="209"/>
    </location>
</feature>
<dbReference type="CDD" id="cd12148">
    <property type="entry name" value="fungal_TF_MHR"/>
    <property type="match status" value="1"/>
</dbReference>
<organism evidence="8 9">
    <name type="scientific">Scytalidium lignicola</name>
    <name type="common">Hyphomycete</name>
    <dbReference type="NCBI Taxonomy" id="5539"/>
    <lineage>
        <taxon>Eukaryota</taxon>
        <taxon>Fungi</taxon>
        <taxon>Dikarya</taxon>
        <taxon>Ascomycota</taxon>
        <taxon>Pezizomycotina</taxon>
        <taxon>Leotiomycetes</taxon>
        <taxon>Leotiomycetes incertae sedis</taxon>
        <taxon>Scytalidium</taxon>
    </lineage>
</organism>
<keyword evidence="9" id="KW-1185">Reference proteome</keyword>
<dbReference type="Gene3D" id="4.10.240.10">
    <property type="entry name" value="Zn(2)-C6 fungal-type DNA-binding domain"/>
    <property type="match status" value="1"/>
</dbReference>
<feature type="region of interest" description="Disordered" evidence="6">
    <location>
        <begin position="25"/>
        <end position="51"/>
    </location>
</feature>
<protein>
    <recommendedName>
        <fullName evidence="7">Zn(2)-C6 fungal-type domain-containing protein</fullName>
    </recommendedName>
</protein>
<dbReference type="PROSITE" id="PS50048">
    <property type="entry name" value="ZN2_CY6_FUNGAL_2"/>
    <property type="match status" value="1"/>
</dbReference>
<evidence type="ECO:0000256" key="3">
    <source>
        <dbReference type="ARBA" id="ARBA00023125"/>
    </source>
</evidence>
<evidence type="ECO:0000256" key="5">
    <source>
        <dbReference type="ARBA" id="ARBA00023242"/>
    </source>
</evidence>
<dbReference type="AlphaFoldDB" id="A0A3E2GTI2"/>
<evidence type="ECO:0000256" key="1">
    <source>
        <dbReference type="ARBA" id="ARBA00022723"/>
    </source>
</evidence>
<keyword evidence="5" id="KW-0539">Nucleus</keyword>
<dbReference type="GO" id="GO:0008270">
    <property type="term" value="F:zinc ion binding"/>
    <property type="evidence" value="ECO:0007669"/>
    <property type="project" value="InterPro"/>
</dbReference>
<dbReference type="SMART" id="SM00906">
    <property type="entry name" value="Fungal_trans"/>
    <property type="match status" value="1"/>
</dbReference>
<dbReference type="SUPFAM" id="SSF57701">
    <property type="entry name" value="Zn2/Cys6 DNA-binding domain"/>
    <property type="match status" value="1"/>
</dbReference>
<dbReference type="EMBL" id="NCSJ02000460">
    <property type="protein sequence ID" value="RFU24358.1"/>
    <property type="molecule type" value="Genomic_DNA"/>
</dbReference>
<gene>
    <name evidence="8" type="ORF">B7463_g11979</name>
</gene>
<keyword evidence="2" id="KW-0805">Transcription regulation</keyword>
<proteinExistence type="predicted"/>
<dbReference type="CDD" id="cd00067">
    <property type="entry name" value="GAL4"/>
    <property type="match status" value="1"/>
</dbReference>
<evidence type="ECO:0000313" key="9">
    <source>
        <dbReference type="Proteomes" id="UP000258309"/>
    </source>
</evidence>
<keyword evidence="4" id="KW-0804">Transcription</keyword>
<dbReference type="InterPro" id="IPR051127">
    <property type="entry name" value="Fungal_SecMet_Regulators"/>
</dbReference>
<dbReference type="GO" id="GO:0000435">
    <property type="term" value="P:positive regulation of transcription from RNA polymerase II promoter by galactose"/>
    <property type="evidence" value="ECO:0007669"/>
    <property type="project" value="TreeGrafter"/>
</dbReference>
<evidence type="ECO:0000313" key="8">
    <source>
        <dbReference type="EMBL" id="RFU24358.1"/>
    </source>
</evidence>
<evidence type="ECO:0000259" key="7">
    <source>
        <dbReference type="PROSITE" id="PS50048"/>
    </source>
</evidence>
<keyword evidence="1" id="KW-0479">Metal-binding</keyword>
<accession>A0A3E2GTI2</accession>
<dbReference type="PANTHER" id="PTHR47424">
    <property type="entry name" value="REGULATORY PROTEIN GAL4"/>
    <property type="match status" value="1"/>
</dbReference>
<dbReference type="GO" id="GO:0000981">
    <property type="term" value="F:DNA-binding transcription factor activity, RNA polymerase II-specific"/>
    <property type="evidence" value="ECO:0007669"/>
    <property type="project" value="InterPro"/>
</dbReference>
<feature type="non-terminal residue" evidence="8">
    <location>
        <position position="826"/>
    </location>
</feature>
<reference evidence="8 9" key="1">
    <citation type="submission" date="2018-05" db="EMBL/GenBank/DDBJ databases">
        <title>Draft genome sequence of Scytalidium lignicola DSM 105466, a ubiquitous saprotrophic fungus.</title>
        <authorList>
            <person name="Buettner E."/>
            <person name="Gebauer A.M."/>
            <person name="Hofrichter M."/>
            <person name="Liers C."/>
            <person name="Kellner H."/>
        </authorList>
    </citation>
    <scope>NUCLEOTIDE SEQUENCE [LARGE SCALE GENOMIC DNA]</scope>
    <source>
        <strain evidence="8 9">DSM 105466</strain>
    </source>
</reference>
<dbReference type="GO" id="GO:0000978">
    <property type="term" value="F:RNA polymerase II cis-regulatory region sequence-specific DNA binding"/>
    <property type="evidence" value="ECO:0007669"/>
    <property type="project" value="TreeGrafter"/>
</dbReference>
<dbReference type="PANTHER" id="PTHR47424:SF3">
    <property type="entry name" value="REGULATORY PROTEIN GAL4"/>
    <property type="match status" value="1"/>
</dbReference>
<feature type="compositionally biased region" description="Polar residues" evidence="6">
    <location>
        <begin position="250"/>
        <end position="262"/>
    </location>
</feature>
<dbReference type="GO" id="GO:0005634">
    <property type="term" value="C:nucleus"/>
    <property type="evidence" value="ECO:0007669"/>
    <property type="project" value="TreeGrafter"/>
</dbReference>
<feature type="domain" description="Zn(2)-C6 fungal-type" evidence="7">
    <location>
        <begin position="71"/>
        <end position="101"/>
    </location>
</feature>
<dbReference type="Pfam" id="PF04082">
    <property type="entry name" value="Fungal_trans"/>
    <property type="match status" value="1"/>
</dbReference>
<dbReference type="InterPro" id="IPR001138">
    <property type="entry name" value="Zn2Cys6_DnaBD"/>
</dbReference>
<evidence type="ECO:0000256" key="4">
    <source>
        <dbReference type="ARBA" id="ARBA00023163"/>
    </source>
</evidence>
<dbReference type="InterPro" id="IPR036864">
    <property type="entry name" value="Zn2-C6_fun-type_DNA-bd_sf"/>
</dbReference>
<comment type="caution">
    <text evidence="8">The sequence shown here is derived from an EMBL/GenBank/DDBJ whole genome shotgun (WGS) entry which is preliminary data.</text>
</comment>
<feature type="region of interest" description="Disordered" evidence="6">
    <location>
        <begin position="123"/>
        <end position="262"/>
    </location>
</feature>
<dbReference type="Proteomes" id="UP000258309">
    <property type="component" value="Unassembled WGS sequence"/>
</dbReference>
<dbReference type="PROSITE" id="PS00463">
    <property type="entry name" value="ZN2_CY6_FUNGAL_1"/>
    <property type="match status" value="1"/>
</dbReference>
<dbReference type="STRING" id="5539.A0A3E2GTI2"/>
<evidence type="ECO:0000256" key="6">
    <source>
        <dbReference type="SAM" id="MobiDB-lite"/>
    </source>
</evidence>
<feature type="compositionally biased region" description="Polar residues" evidence="6">
    <location>
        <begin position="226"/>
        <end position="238"/>
    </location>
</feature>
<keyword evidence="3" id="KW-0238">DNA-binding</keyword>
<dbReference type="Pfam" id="PF00172">
    <property type="entry name" value="Zn_clus"/>
    <property type="match status" value="1"/>
</dbReference>
<feature type="compositionally biased region" description="Basic and acidic residues" evidence="6">
    <location>
        <begin position="42"/>
        <end position="51"/>
    </location>
</feature>
<sequence>MPRNPAAQSFLLPPQSPDFMISTIRDDFEPGSPGVTQQQPHKTMDTAEPPEGREINVRELQSSKRRRIGMACIPCRNRKARCDGLRPRCTYCTRHSYSCAYKPASQMIQVSQEYVQKLKERAEAAERHQSQQREPSVEHRILSMPDDPAENSTRRIALSPPTSPNLDSTLRDPLRDAVVNQDTEARPESNIFPFVEGNSPDKDRGEYRYLNRSLSAGRRSHDIQKRSSQPPFASSSNPPEKVYNPEVHSPSKSLQNQTDIGPNNFYGDSSSLSFMQAVQTTILSHSSPESLVSEHFHSNTVQNPLSGAKGDLLFGAETCLPQRSVADDLVDCFFTYVDILYPFLHEPSFRADYEQTWVSKGHQDHLWLAILNVIFALGIHFAYDLEDKSAASDRLFSHAQKLVSFDHFADVNLRTLQFLLLSGLYFQSTSRPNQTWNTIGLAIRIATSIGVHLDPQPEQYNPIQMELRRRCWYGCVVLDRVLALNFGRPAAIPDCFAVSMPSNIDDQYITEEEYLPQDPTAKTKIAVFLHSIAFSKLMYDVLTTLYSPQIHIGSSSSQPQKFSSSSTSPEFKDVVKLDRQLVDWLHNLPSYLQAEGNDDEPEFRRVKNILIARFLNLRVLIHRPFAPLWQQATTSDNPTYLAPIDNSLHAICVSVCKSAATQLIKVISKNYYQGLSSAWWTDMNYLFTASSVLLVLDFEVGNSTENIDVKHSIANALEILQHMRTRSSMAAAYVVMLEKAQEGLRYANHNISREGPSRLQIQNHLNSNGPNIGILHGNNEVSGGIGTLDDFLRTDRGGGIGFNWNMQDLYLMPWEMVVDNPMRSFE</sequence>
<dbReference type="OMA" id="WHGCVWL"/>
<dbReference type="SMART" id="SM00066">
    <property type="entry name" value="GAL4"/>
    <property type="match status" value="1"/>
</dbReference>
<evidence type="ECO:0000256" key="2">
    <source>
        <dbReference type="ARBA" id="ARBA00023015"/>
    </source>
</evidence>
<feature type="non-terminal residue" evidence="8">
    <location>
        <position position="1"/>
    </location>
</feature>
<feature type="compositionally biased region" description="Basic and acidic residues" evidence="6">
    <location>
        <begin position="123"/>
        <end position="141"/>
    </location>
</feature>
<dbReference type="OrthoDB" id="3364175at2759"/>
<name>A0A3E2GTI2_SCYLI</name>
<dbReference type="GO" id="GO:0006351">
    <property type="term" value="P:DNA-templated transcription"/>
    <property type="evidence" value="ECO:0007669"/>
    <property type="project" value="InterPro"/>
</dbReference>
<dbReference type="InterPro" id="IPR007219">
    <property type="entry name" value="XnlR_reg_dom"/>
</dbReference>